<evidence type="ECO:0000259" key="1">
    <source>
        <dbReference type="Pfam" id="PF03992"/>
    </source>
</evidence>
<gene>
    <name evidence="2" type="ORF">ACFOFO_10830</name>
</gene>
<dbReference type="InterPro" id="IPR052936">
    <property type="entry name" value="Jasmonate_Hydroxylase-like"/>
</dbReference>
<dbReference type="RefSeq" id="WP_390331527.1">
    <property type="nucleotide sequence ID" value="NZ_JBHRTP010000031.1"/>
</dbReference>
<dbReference type="InterPro" id="IPR007138">
    <property type="entry name" value="ABM_dom"/>
</dbReference>
<dbReference type="PANTHER" id="PTHR37811">
    <property type="entry name" value="BLL5343 PROTEIN"/>
    <property type="match status" value="1"/>
</dbReference>
<sequence length="121" mass="13765">MQIHRSDRPLATAMSLIADTPPAPYYAVIFSSIRSADERGYAEMAERMMTLAAQQPGFLGVESAREELGITVSYWASLDAIRQWKANAEHLQAQAQGRRDWYQCYKTRIAKVERDYGFDSL</sequence>
<dbReference type="EMBL" id="JBHRTP010000031">
    <property type="protein sequence ID" value="MFC3108451.1"/>
    <property type="molecule type" value="Genomic_DNA"/>
</dbReference>
<dbReference type="EC" id="1.14.-.-" evidence="2"/>
<accession>A0ABV7F420</accession>
<comment type="caution">
    <text evidence="2">The sequence shown here is derived from an EMBL/GenBank/DDBJ whole genome shotgun (WGS) entry which is preliminary data.</text>
</comment>
<dbReference type="PANTHER" id="PTHR37811:SF2">
    <property type="entry name" value="ABM DOMAIN-CONTAINING PROTEIN"/>
    <property type="match status" value="1"/>
</dbReference>
<dbReference type="SUPFAM" id="SSF54909">
    <property type="entry name" value="Dimeric alpha+beta barrel"/>
    <property type="match status" value="1"/>
</dbReference>
<dbReference type="InterPro" id="IPR011008">
    <property type="entry name" value="Dimeric_a/b-barrel"/>
</dbReference>
<proteinExistence type="predicted"/>
<feature type="domain" description="ABM" evidence="1">
    <location>
        <begin position="24"/>
        <end position="95"/>
    </location>
</feature>
<reference evidence="3" key="1">
    <citation type="journal article" date="2019" name="Int. J. Syst. Evol. Microbiol.">
        <title>The Global Catalogue of Microorganisms (GCM) 10K type strain sequencing project: providing services to taxonomists for standard genome sequencing and annotation.</title>
        <authorList>
            <consortium name="The Broad Institute Genomics Platform"/>
            <consortium name="The Broad Institute Genome Sequencing Center for Infectious Disease"/>
            <person name="Wu L."/>
            <person name="Ma J."/>
        </authorList>
    </citation>
    <scope>NUCLEOTIDE SEQUENCE [LARGE SCALE GENOMIC DNA]</scope>
    <source>
        <strain evidence="3">KCTC 42986</strain>
    </source>
</reference>
<dbReference type="Gene3D" id="3.30.70.100">
    <property type="match status" value="1"/>
</dbReference>
<dbReference type="Proteomes" id="UP001595530">
    <property type="component" value="Unassembled WGS sequence"/>
</dbReference>
<keyword evidence="2" id="KW-0503">Monooxygenase</keyword>
<dbReference type="Pfam" id="PF03992">
    <property type="entry name" value="ABM"/>
    <property type="match status" value="1"/>
</dbReference>
<evidence type="ECO:0000313" key="3">
    <source>
        <dbReference type="Proteomes" id="UP001595530"/>
    </source>
</evidence>
<name>A0ABV7F420_9BURK</name>
<keyword evidence="3" id="KW-1185">Reference proteome</keyword>
<keyword evidence="2" id="KW-0560">Oxidoreductase</keyword>
<dbReference type="GO" id="GO:0004497">
    <property type="term" value="F:monooxygenase activity"/>
    <property type="evidence" value="ECO:0007669"/>
    <property type="project" value="UniProtKB-KW"/>
</dbReference>
<evidence type="ECO:0000313" key="2">
    <source>
        <dbReference type="EMBL" id="MFC3108451.1"/>
    </source>
</evidence>
<organism evidence="2 3">
    <name type="scientific">Undibacterium arcticum</name>
    <dbReference type="NCBI Taxonomy" id="1762892"/>
    <lineage>
        <taxon>Bacteria</taxon>
        <taxon>Pseudomonadati</taxon>
        <taxon>Pseudomonadota</taxon>
        <taxon>Betaproteobacteria</taxon>
        <taxon>Burkholderiales</taxon>
        <taxon>Oxalobacteraceae</taxon>
        <taxon>Undibacterium</taxon>
    </lineage>
</organism>
<protein>
    <submittedName>
        <fullName evidence="2">Antibiotic biosynthesis monooxygenase family protein</fullName>
        <ecNumber evidence="2">1.14.-.-</ecNumber>
    </submittedName>
</protein>